<protein>
    <submittedName>
        <fullName evidence="1">ZP domain-containing protein</fullName>
    </submittedName>
</protein>
<dbReference type="WBParaSite" id="MCU_004941-RA">
    <property type="protein sequence ID" value="MCU_004941-RA"/>
    <property type="gene ID" value="MCU_004941"/>
</dbReference>
<dbReference type="AlphaFoldDB" id="A0A5K3F572"/>
<evidence type="ECO:0000313" key="1">
    <source>
        <dbReference type="WBParaSite" id="MCU_004941-RA"/>
    </source>
</evidence>
<organism evidence="1">
    <name type="scientific">Mesocestoides corti</name>
    <name type="common">Flatworm</name>
    <dbReference type="NCBI Taxonomy" id="53468"/>
    <lineage>
        <taxon>Eukaryota</taxon>
        <taxon>Metazoa</taxon>
        <taxon>Spiralia</taxon>
        <taxon>Lophotrochozoa</taxon>
        <taxon>Platyhelminthes</taxon>
        <taxon>Cestoda</taxon>
        <taxon>Eucestoda</taxon>
        <taxon>Cyclophyllidea</taxon>
        <taxon>Mesocestoididae</taxon>
        <taxon>Mesocestoides</taxon>
    </lineage>
</organism>
<accession>A0A5K3F572</accession>
<reference evidence="1" key="1">
    <citation type="submission" date="2019-11" db="UniProtKB">
        <authorList>
            <consortium name="WormBaseParasite"/>
        </authorList>
    </citation>
    <scope>IDENTIFICATION</scope>
</reference>
<name>A0A5K3F572_MESCO</name>
<sequence>MMQNCLTRRPCTSLATRFYRTGESDPEYNITISYAPCTTESNNNNASFSFELSADALALMADTCTQHGNVFTKLRTYGPIRFLSILVQADVVADAWGRLRMSNSQIGILESSAFPVSI</sequence>
<proteinExistence type="predicted"/>